<dbReference type="Gene3D" id="3.10.20.310">
    <property type="entry name" value="membrane protein fhac"/>
    <property type="match status" value="2"/>
</dbReference>
<evidence type="ECO:0000313" key="16">
    <source>
        <dbReference type="EMBL" id="MTV55119.1"/>
    </source>
</evidence>
<dbReference type="AlphaFoldDB" id="A0A6I3T189"/>
<dbReference type="GO" id="GO:0009279">
    <property type="term" value="C:cell outer membrane"/>
    <property type="evidence" value="ECO:0007669"/>
    <property type="project" value="UniProtKB-SubCell"/>
</dbReference>
<dbReference type="RefSeq" id="WP_155472399.1">
    <property type="nucleotide sequence ID" value="NZ_BMKG01000011.1"/>
</dbReference>
<dbReference type="PANTHER" id="PTHR12815:SF47">
    <property type="entry name" value="TRANSLOCATION AND ASSEMBLY MODULE SUBUNIT TAMA"/>
    <property type="match status" value="1"/>
</dbReference>
<sequence>MQQVAFACAALALPLAVLAADGFQYNVRINAPGDLDELLEENLDLLRYRGNPRTDREQLRRMVRTTPAQAKTLLATEGYYNPEVTVRLEDGETTPSVIVDVTPGQPVLVGAVEIVLNGFEATGDTPFDKEALKASWPLAEGEVFRQSDWEQAKRAILRAVVQTRYPRAQLTESVATVDPETNRALLRVALDSGPEMRFGELKIEGLKRYPESIVRNLNQINPGDVYSEAALQAYQSRLQDTGYFSGVEVSADLNALLGEQMEAAEGKREGTPQPATMAPLPLLVRVVENKRKNASVGLGISTNTGARASVAYDDLAVWGLRLKSALTIEQKKQNARGDFYFPTTAKGYNDSFGAALDREDIEGETIRSASVYAKRAWGTPLLERSISAEYLNESRSIEGAPSTHAMSLPFTYAVTWRKLDNLIFPTKGYVLNATAGGAVLPILTDEKFLRATARGILYKPVNPKNMFIFRGELGALKSGSKDGVPSTYLFRAGGDNSVRGYGYQELGVREGDATVGGRYLLTASAEYQYWFRPTWGVAAFYDTGNAADSLSEIHPKSGYGLGARYKSPVGPINVDVAYGHAVRKAHLHFSLGFTF</sequence>
<dbReference type="Proteomes" id="UP000622638">
    <property type="component" value="Unassembled WGS sequence"/>
</dbReference>
<proteinExistence type="inferred from homology"/>
<feature type="signal peptide" evidence="11">
    <location>
        <begin position="1"/>
        <end position="19"/>
    </location>
</feature>
<keyword evidence="6 11" id="KW-0732">Signal</keyword>
<evidence type="ECO:0000313" key="18">
    <source>
        <dbReference type="Proteomes" id="UP000622638"/>
    </source>
</evidence>
<keyword evidence="7" id="KW-0472">Membrane</keyword>
<dbReference type="OrthoDB" id="9769707at2"/>
<feature type="domain" description="TamA POTRA" evidence="14">
    <location>
        <begin position="32"/>
        <end position="103"/>
    </location>
</feature>
<comment type="caution">
    <text evidence="16">The sequence shown here is derived from an EMBL/GenBank/DDBJ whole genome shotgun (WGS) entry which is preliminary data.</text>
</comment>
<name>A0A6I3T189_9BURK</name>
<comment type="similarity">
    <text evidence="2">Belongs to the TamA family.</text>
</comment>
<keyword evidence="5" id="KW-0812">Transmembrane</keyword>
<dbReference type="InterPro" id="IPR000184">
    <property type="entry name" value="Bac_surfAg_D15"/>
</dbReference>
<evidence type="ECO:0000256" key="6">
    <source>
        <dbReference type="ARBA" id="ARBA00022729"/>
    </source>
</evidence>
<evidence type="ECO:0000256" key="4">
    <source>
        <dbReference type="ARBA" id="ARBA00022452"/>
    </source>
</evidence>
<evidence type="ECO:0000256" key="7">
    <source>
        <dbReference type="ARBA" id="ARBA00023136"/>
    </source>
</evidence>
<evidence type="ECO:0000256" key="10">
    <source>
        <dbReference type="ARBA" id="ARBA00093548"/>
    </source>
</evidence>
<dbReference type="InterPro" id="IPR010827">
    <property type="entry name" value="BamA/TamA_POTRA"/>
</dbReference>
<comment type="subunit">
    <text evidence="10">Interacts with TamB to form the translocation and assembly module (TAM).</text>
</comment>
<keyword evidence="4" id="KW-1134">Transmembrane beta strand</keyword>
<keyword evidence="8" id="KW-0998">Cell outer membrane</keyword>
<accession>A0A6I3T189</accession>
<dbReference type="Gene3D" id="2.40.160.50">
    <property type="entry name" value="membrane protein fhac: a member of the omp85/tpsb transporter family"/>
    <property type="match status" value="1"/>
</dbReference>
<feature type="domain" description="Bacterial surface antigen (D15)" evidence="12">
    <location>
        <begin position="327"/>
        <end position="595"/>
    </location>
</feature>
<reference evidence="16 17" key="3">
    <citation type="submission" date="2019-11" db="EMBL/GenBank/DDBJ databases">
        <title>Type strains purchased from KCTC, JCM and DSMZ.</title>
        <authorList>
            <person name="Lu H."/>
        </authorList>
    </citation>
    <scope>NUCLEOTIDE SEQUENCE [LARGE SCALE GENOMIC DNA]</scope>
    <source>
        <strain evidence="16 17">KCTC 52429</strain>
    </source>
</reference>
<evidence type="ECO:0000259" key="13">
    <source>
        <dbReference type="Pfam" id="PF07244"/>
    </source>
</evidence>
<dbReference type="EMBL" id="WNKZ01000072">
    <property type="protein sequence ID" value="MTV55119.1"/>
    <property type="molecule type" value="Genomic_DNA"/>
</dbReference>
<dbReference type="InterPro" id="IPR035243">
    <property type="entry name" value="TamA_POTRA_Dom_1"/>
</dbReference>
<dbReference type="EMBL" id="BMKG01000011">
    <property type="protein sequence ID" value="GGC05742.1"/>
    <property type="molecule type" value="Genomic_DNA"/>
</dbReference>
<gene>
    <name evidence="15" type="ORF">GCM10011572_29520</name>
    <name evidence="16" type="ORF">GM672_20520</name>
</gene>
<evidence type="ECO:0000256" key="3">
    <source>
        <dbReference type="ARBA" id="ARBA00015419"/>
    </source>
</evidence>
<reference evidence="18" key="2">
    <citation type="journal article" date="2019" name="Int. J. Syst. Evol. Microbiol.">
        <title>The Global Catalogue of Microorganisms (GCM) 10K type strain sequencing project: providing services to taxonomists for standard genome sequencing and annotation.</title>
        <authorList>
            <consortium name="The Broad Institute Genomics Platform"/>
            <consortium name="The Broad Institute Genome Sequencing Center for Infectious Disease"/>
            <person name="Wu L."/>
            <person name="Ma J."/>
        </authorList>
    </citation>
    <scope>NUCLEOTIDE SEQUENCE [LARGE SCALE GENOMIC DNA]</scope>
    <source>
        <strain evidence="18">CGMCC 1.15931</strain>
    </source>
</reference>
<dbReference type="Pfam" id="PF17243">
    <property type="entry name" value="POTRA_TamA_1"/>
    <property type="match status" value="1"/>
</dbReference>
<reference evidence="15" key="4">
    <citation type="submission" date="2024-05" db="EMBL/GenBank/DDBJ databases">
        <authorList>
            <person name="Sun Q."/>
            <person name="Zhou Y."/>
        </authorList>
    </citation>
    <scope>NUCLEOTIDE SEQUENCE</scope>
    <source>
        <strain evidence="15">CGMCC 1.15931</strain>
    </source>
</reference>
<evidence type="ECO:0000259" key="14">
    <source>
        <dbReference type="Pfam" id="PF17243"/>
    </source>
</evidence>
<keyword evidence="18" id="KW-1185">Reference proteome</keyword>
<feature type="domain" description="POTRA" evidence="13">
    <location>
        <begin position="197"/>
        <end position="251"/>
    </location>
</feature>
<feature type="chain" id="PRO_5026200690" description="Translocation and assembly module subunit TamA" evidence="11">
    <location>
        <begin position="20"/>
        <end position="595"/>
    </location>
</feature>
<evidence type="ECO:0000313" key="15">
    <source>
        <dbReference type="EMBL" id="GGC05742.1"/>
    </source>
</evidence>
<dbReference type="Pfam" id="PF07244">
    <property type="entry name" value="POTRA"/>
    <property type="match status" value="1"/>
</dbReference>
<evidence type="ECO:0000313" key="17">
    <source>
        <dbReference type="Proteomes" id="UP000430634"/>
    </source>
</evidence>
<dbReference type="Proteomes" id="UP000430634">
    <property type="component" value="Unassembled WGS sequence"/>
</dbReference>
<evidence type="ECO:0000256" key="8">
    <source>
        <dbReference type="ARBA" id="ARBA00023237"/>
    </source>
</evidence>
<dbReference type="Pfam" id="PF01103">
    <property type="entry name" value="Omp85"/>
    <property type="match status" value="1"/>
</dbReference>
<protein>
    <recommendedName>
        <fullName evidence="3">Translocation and assembly module subunit TamA</fullName>
    </recommendedName>
    <alternativeName>
        <fullName evidence="9">Autotransporter assembly factor TamA</fullName>
    </alternativeName>
</protein>
<dbReference type="InterPro" id="IPR039910">
    <property type="entry name" value="D15-like"/>
</dbReference>
<evidence type="ECO:0000259" key="12">
    <source>
        <dbReference type="Pfam" id="PF01103"/>
    </source>
</evidence>
<comment type="subcellular location">
    <subcellularLocation>
        <location evidence="1">Cell outer membrane</location>
    </subcellularLocation>
</comment>
<reference evidence="15" key="1">
    <citation type="journal article" date="2014" name="Int. J. Syst. Evol. Microbiol.">
        <title>Complete genome of a new Firmicutes species belonging to the dominant human colonic microbiota ('Ruminococcus bicirculans') reveals two chromosomes and a selective capacity to utilize plant glucans.</title>
        <authorList>
            <consortium name="NISC Comparative Sequencing Program"/>
            <person name="Wegmann U."/>
            <person name="Louis P."/>
            <person name="Goesmann A."/>
            <person name="Henrissat B."/>
            <person name="Duncan S.H."/>
            <person name="Flint H.J."/>
        </authorList>
    </citation>
    <scope>NUCLEOTIDE SEQUENCE</scope>
    <source>
        <strain evidence="15">CGMCC 1.15931</strain>
    </source>
</reference>
<evidence type="ECO:0000256" key="9">
    <source>
        <dbReference type="ARBA" id="ARBA00033063"/>
    </source>
</evidence>
<evidence type="ECO:0000256" key="2">
    <source>
        <dbReference type="ARBA" id="ARBA00010248"/>
    </source>
</evidence>
<evidence type="ECO:0000256" key="1">
    <source>
        <dbReference type="ARBA" id="ARBA00004442"/>
    </source>
</evidence>
<dbReference type="PANTHER" id="PTHR12815">
    <property type="entry name" value="SORTING AND ASSEMBLY MACHINERY SAMM50 PROTEIN FAMILY MEMBER"/>
    <property type="match status" value="1"/>
</dbReference>
<evidence type="ECO:0000256" key="5">
    <source>
        <dbReference type="ARBA" id="ARBA00022692"/>
    </source>
</evidence>
<evidence type="ECO:0000256" key="11">
    <source>
        <dbReference type="SAM" id="SignalP"/>
    </source>
</evidence>
<organism evidence="16 17">
    <name type="scientific">Pseudoduganella buxea</name>
    <dbReference type="NCBI Taxonomy" id="1949069"/>
    <lineage>
        <taxon>Bacteria</taxon>
        <taxon>Pseudomonadati</taxon>
        <taxon>Pseudomonadota</taxon>
        <taxon>Betaproteobacteria</taxon>
        <taxon>Burkholderiales</taxon>
        <taxon>Oxalobacteraceae</taxon>
        <taxon>Telluria group</taxon>
        <taxon>Pseudoduganella</taxon>
    </lineage>
</organism>